<dbReference type="Proteomes" id="UP000298722">
    <property type="component" value="Chromosome"/>
</dbReference>
<dbReference type="PANTHER" id="PTHR11927:SF9">
    <property type="entry name" value="L-FUCOSYLTRANSFERASE"/>
    <property type="match status" value="1"/>
</dbReference>
<keyword evidence="2" id="KW-0808">Transferase</keyword>
<dbReference type="RefSeq" id="WP_137440604.1">
    <property type="nucleotide sequence ID" value="NC_006396.1"/>
</dbReference>
<dbReference type="InterPro" id="IPR002516">
    <property type="entry name" value="Glyco_trans_11"/>
</dbReference>
<dbReference type="Pfam" id="PF01531">
    <property type="entry name" value="Glyco_transf_11"/>
    <property type="match status" value="1"/>
</dbReference>
<evidence type="ECO:0008006" key="5">
    <source>
        <dbReference type="Google" id="ProtNLM"/>
    </source>
</evidence>
<accession>A0A4P8JTW7</accession>
<dbReference type="EMBL" id="CP039138">
    <property type="protein sequence ID" value="QCP90749.1"/>
    <property type="molecule type" value="Genomic_DNA"/>
</dbReference>
<dbReference type="AlphaFoldDB" id="A0A4P8JTW7"/>
<dbReference type="Gene3D" id="3.40.50.11350">
    <property type="match status" value="1"/>
</dbReference>
<evidence type="ECO:0000313" key="4">
    <source>
        <dbReference type="Proteomes" id="UP000298722"/>
    </source>
</evidence>
<sequence>MTIEDEKPVLIYSAGGGRLGNQLINFCNLYSISQEYDLRVHCLPFYDYTFAFEEIEGHDSIQLDCEELSTVWKKSIIDLWSGRFSDNVIIETIRPAVLHTIARTSKNAQSIIAGDSHLPIPLLGKHYPEIDFTEETIISKVKDNPISVVSGWNVRAWPLVKKYKQLLVEELQINKDYRDPAMSHLSRLREEHDIIVGVHMRQGDYRTWRNGKFYFDAAYYNKCMEIIDKFFEKEDVGFLVASNTSQQNSFENVSSHLSLCQEDSTLSYVTDFAELSLCDYVLAPPSSFSVFAAFLGDIPVIPIHSEFENSPVEILEKPLIESIDHDILSYAIK</sequence>
<gene>
    <name evidence="3" type="ORF">E6P14_07675</name>
</gene>
<name>A0A4P8JTW7_HALMA</name>
<dbReference type="GO" id="GO:0016020">
    <property type="term" value="C:membrane"/>
    <property type="evidence" value="ECO:0007669"/>
    <property type="project" value="InterPro"/>
</dbReference>
<evidence type="ECO:0000313" key="3">
    <source>
        <dbReference type="EMBL" id="QCP90749.1"/>
    </source>
</evidence>
<reference evidence="3 4" key="1">
    <citation type="submission" date="2019-04" db="EMBL/GenBank/DDBJ databases">
        <title>Methylomes of two halophilic Archaea, Haloarcula marismortui and Haloferax mediterranei.</title>
        <authorList>
            <person name="DasSarma S."/>
            <person name="DasSarma P."/>
            <person name="DasSarma S."/>
            <person name="Fomenkov A."/>
            <person name="Vincze T."/>
            <person name="Anton B.P."/>
            <person name="Roberts R.J."/>
        </authorList>
    </citation>
    <scope>NUCLEOTIDE SEQUENCE [LARGE SCALE GENOMIC DNA]</scope>
    <source>
        <strain evidence="3 4">ATCC 43049</strain>
    </source>
</reference>
<protein>
    <recommendedName>
        <fullName evidence="5">Glycosyl transferase family 11</fullName>
    </recommendedName>
</protein>
<evidence type="ECO:0000256" key="1">
    <source>
        <dbReference type="ARBA" id="ARBA00022676"/>
    </source>
</evidence>
<keyword evidence="1" id="KW-0328">Glycosyltransferase</keyword>
<dbReference type="PANTHER" id="PTHR11927">
    <property type="entry name" value="GALACTOSIDE 2-L-FUCOSYLTRANSFERASE"/>
    <property type="match status" value="1"/>
</dbReference>
<evidence type="ECO:0000256" key="2">
    <source>
        <dbReference type="ARBA" id="ARBA00022679"/>
    </source>
</evidence>
<dbReference type="GO" id="GO:0005975">
    <property type="term" value="P:carbohydrate metabolic process"/>
    <property type="evidence" value="ECO:0007669"/>
    <property type="project" value="InterPro"/>
</dbReference>
<dbReference type="GeneID" id="41340152"/>
<organism evidence="3 4">
    <name type="scientific">Haloarcula marismortui (strain ATCC 43049 / DSM 3752 / JCM 8966 / VKM B-1809)</name>
    <name type="common">Halobacterium marismortui</name>
    <dbReference type="NCBI Taxonomy" id="272569"/>
    <lineage>
        <taxon>Archaea</taxon>
        <taxon>Methanobacteriati</taxon>
        <taxon>Methanobacteriota</taxon>
        <taxon>Stenosarchaea group</taxon>
        <taxon>Halobacteria</taxon>
        <taxon>Halobacteriales</taxon>
        <taxon>Haloarculaceae</taxon>
        <taxon>Haloarcula</taxon>
    </lineage>
</organism>
<dbReference type="GO" id="GO:0008107">
    <property type="term" value="F:galactoside 2-alpha-L-fucosyltransferase activity"/>
    <property type="evidence" value="ECO:0007669"/>
    <property type="project" value="InterPro"/>
</dbReference>
<proteinExistence type="predicted"/>